<protein>
    <submittedName>
        <fullName evidence="1">Unnamed protein product</fullName>
    </submittedName>
</protein>
<gene>
    <name evidence="1" type="ORF">Amon02_000941000</name>
</gene>
<evidence type="ECO:0000313" key="1">
    <source>
        <dbReference type="EMBL" id="GME93799.1"/>
    </source>
</evidence>
<name>A0ACB5TRU7_AMBMO</name>
<comment type="caution">
    <text evidence="1">The sequence shown here is derived from an EMBL/GenBank/DDBJ whole genome shotgun (WGS) entry which is preliminary data.</text>
</comment>
<proteinExistence type="predicted"/>
<dbReference type="Proteomes" id="UP001165064">
    <property type="component" value="Unassembled WGS sequence"/>
</dbReference>
<sequence>MGSGGSGNPNLSGPRNTSATVELADILHSLGEKDVAPDFLIRKSNQLVELLQDNEHLKQDLMLRSIIHKIQNLLLNTNSIVTGCGFRVLRYLLNDIDSLVLFNKLNLDLFIVHSLGKDDSNVIEREEALRLLRVYLQIEGGADIMPLGCVRSIVSVIENIDDSLRIAAVETLCEICLLKAELAYKANGIKTLIQYLIEGPTPLLSVCLVTLIKMLEVPSARYYVLDERLLQLLISPFMDIVHVKIDKLQTVAYVITCLLKSWPGLIAFSQNDFNLLSQLINCLTFDVTPVRNILVQIFSDLFRVKLIPWVVAKDGSSDSILLKDPTFVTHQIKVSLASRSNPEEEDDVVNHYTALLLHIALKCDIISKLEYVFEKTMNDPKQSKRVVILLSEILYLKSYLIPQQLNIQMAPSFKLNDLIYRELRKHHTKTNEQTLEEFNQANGNVKTKFMTTSESKETGRDL</sequence>
<dbReference type="EMBL" id="BSXS01008829">
    <property type="protein sequence ID" value="GME93799.1"/>
    <property type="molecule type" value="Genomic_DNA"/>
</dbReference>
<reference evidence="1" key="1">
    <citation type="submission" date="2023-04" db="EMBL/GenBank/DDBJ databases">
        <title>Ambrosiozyma monospora NBRC 10751.</title>
        <authorList>
            <person name="Ichikawa N."/>
            <person name="Sato H."/>
            <person name="Tonouchi N."/>
        </authorList>
    </citation>
    <scope>NUCLEOTIDE SEQUENCE</scope>
    <source>
        <strain evidence="1">NBRC 10751</strain>
    </source>
</reference>
<organism evidence="1 2">
    <name type="scientific">Ambrosiozyma monospora</name>
    <name type="common">Yeast</name>
    <name type="synonym">Endomycopsis monosporus</name>
    <dbReference type="NCBI Taxonomy" id="43982"/>
    <lineage>
        <taxon>Eukaryota</taxon>
        <taxon>Fungi</taxon>
        <taxon>Dikarya</taxon>
        <taxon>Ascomycota</taxon>
        <taxon>Saccharomycotina</taxon>
        <taxon>Pichiomycetes</taxon>
        <taxon>Pichiales</taxon>
        <taxon>Pichiaceae</taxon>
        <taxon>Ambrosiozyma</taxon>
    </lineage>
</organism>
<accession>A0ACB5TRU7</accession>
<keyword evidence="2" id="KW-1185">Reference proteome</keyword>
<evidence type="ECO:0000313" key="2">
    <source>
        <dbReference type="Proteomes" id="UP001165064"/>
    </source>
</evidence>